<dbReference type="Gene3D" id="1.10.10.60">
    <property type="entry name" value="Homeodomain-like"/>
    <property type="match status" value="2"/>
</dbReference>
<dbReference type="SUPFAM" id="SSF52317">
    <property type="entry name" value="Class I glutamine amidotransferase-like"/>
    <property type="match status" value="1"/>
</dbReference>
<keyword evidence="5" id="KW-1185">Reference proteome</keyword>
<dbReference type="PANTHER" id="PTHR43130:SF3">
    <property type="entry name" value="HTH-TYPE TRANSCRIPTIONAL REGULATOR RV1931C"/>
    <property type="match status" value="1"/>
</dbReference>
<proteinExistence type="predicted"/>
<dbReference type="CDD" id="cd03138">
    <property type="entry name" value="GATase1_AraC_2"/>
    <property type="match status" value="1"/>
</dbReference>
<dbReference type="GO" id="GO:0043565">
    <property type="term" value="F:sequence-specific DNA binding"/>
    <property type="evidence" value="ECO:0007669"/>
    <property type="project" value="InterPro"/>
</dbReference>
<dbReference type="Pfam" id="PF12833">
    <property type="entry name" value="HTH_18"/>
    <property type="match status" value="1"/>
</dbReference>
<dbReference type="SUPFAM" id="SSF46689">
    <property type="entry name" value="Homeodomain-like"/>
    <property type="match status" value="2"/>
</dbReference>
<accession>A0A562TDA3</accession>
<gene>
    <name evidence="4" type="ORF">LX66_0341</name>
</gene>
<evidence type="ECO:0000259" key="3">
    <source>
        <dbReference type="PROSITE" id="PS01124"/>
    </source>
</evidence>
<name>A0A562TDA3_CHIJA</name>
<reference evidence="4 5" key="1">
    <citation type="journal article" date="2013" name="Stand. Genomic Sci.">
        <title>Genomic Encyclopedia of Type Strains, Phase I: The one thousand microbial genomes (KMG-I) project.</title>
        <authorList>
            <person name="Kyrpides N.C."/>
            <person name="Woyke T."/>
            <person name="Eisen J.A."/>
            <person name="Garrity G."/>
            <person name="Lilburn T.G."/>
            <person name="Beck B.J."/>
            <person name="Whitman W.B."/>
            <person name="Hugenholtz P."/>
            <person name="Klenk H.P."/>
        </authorList>
    </citation>
    <scope>NUCLEOTIDE SEQUENCE [LARGE SCALE GENOMIC DNA]</scope>
    <source>
        <strain evidence="4 5">DSM 13484</strain>
    </source>
</reference>
<dbReference type="Pfam" id="PF01965">
    <property type="entry name" value="DJ-1_PfpI"/>
    <property type="match status" value="1"/>
</dbReference>
<evidence type="ECO:0000256" key="1">
    <source>
        <dbReference type="ARBA" id="ARBA00023015"/>
    </source>
</evidence>
<dbReference type="PROSITE" id="PS01124">
    <property type="entry name" value="HTH_ARAC_FAMILY_2"/>
    <property type="match status" value="1"/>
</dbReference>
<evidence type="ECO:0000256" key="2">
    <source>
        <dbReference type="ARBA" id="ARBA00023163"/>
    </source>
</evidence>
<dbReference type="InterPro" id="IPR052158">
    <property type="entry name" value="INH-QAR"/>
</dbReference>
<dbReference type="InterPro" id="IPR029062">
    <property type="entry name" value="Class_I_gatase-like"/>
</dbReference>
<dbReference type="Gene3D" id="3.40.50.880">
    <property type="match status" value="1"/>
</dbReference>
<dbReference type="PANTHER" id="PTHR43130">
    <property type="entry name" value="ARAC-FAMILY TRANSCRIPTIONAL REGULATOR"/>
    <property type="match status" value="1"/>
</dbReference>
<dbReference type="SMART" id="SM00342">
    <property type="entry name" value="HTH_ARAC"/>
    <property type="match status" value="1"/>
</dbReference>
<keyword evidence="2" id="KW-0804">Transcription</keyword>
<dbReference type="EMBL" id="VLLG01000002">
    <property type="protein sequence ID" value="TWI90980.1"/>
    <property type="molecule type" value="Genomic_DNA"/>
</dbReference>
<feature type="domain" description="HTH araC/xylS-type" evidence="3">
    <location>
        <begin position="220"/>
        <end position="318"/>
    </location>
</feature>
<dbReference type="Proteomes" id="UP000316778">
    <property type="component" value="Unassembled WGS sequence"/>
</dbReference>
<protein>
    <submittedName>
        <fullName evidence="4">Transcriptional regulator GlxA family with amidase domain</fullName>
    </submittedName>
</protein>
<dbReference type="InterPro" id="IPR002818">
    <property type="entry name" value="DJ-1/PfpI"/>
</dbReference>
<dbReference type="RefSeq" id="WP_145710156.1">
    <property type="nucleotide sequence ID" value="NZ_BAAAFY010000001.1"/>
</dbReference>
<dbReference type="InterPro" id="IPR009057">
    <property type="entry name" value="Homeodomain-like_sf"/>
</dbReference>
<comment type="caution">
    <text evidence="4">The sequence shown here is derived from an EMBL/GenBank/DDBJ whole genome shotgun (WGS) entry which is preliminary data.</text>
</comment>
<dbReference type="InterPro" id="IPR018060">
    <property type="entry name" value="HTH_AraC"/>
</dbReference>
<evidence type="ECO:0000313" key="5">
    <source>
        <dbReference type="Proteomes" id="UP000316778"/>
    </source>
</evidence>
<dbReference type="GO" id="GO:0003700">
    <property type="term" value="F:DNA-binding transcription factor activity"/>
    <property type="evidence" value="ECO:0007669"/>
    <property type="project" value="InterPro"/>
</dbReference>
<dbReference type="OrthoDB" id="9803764at2"/>
<dbReference type="AlphaFoldDB" id="A0A562TDA3"/>
<keyword evidence="1" id="KW-0805">Transcription regulation</keyword>
<sequence>MKHISIIVPNEAVPTSIVDPRYMFTAVNQFLEARGQAPLFKVQLVGLTRDVPLNNGIFSVHPDVLVDDVKQTDLILVPALSGDMKRAVEINRDFIPWIIRHHSRGAEVASLCIGAFLLAATGLLNGRECSTHWLYADEFREMFPEVELIDGRIISEEQGVYSSGGASSYWNLLLHLVEKYTSREMAIQAAKFFALEIDRKSQSPFIMFNGQKKHEDEPIKEAQEFIESNIAEKISVEELAVKFAIGRRHFVRRFKKATNNTPLEYIQRVKIEAAKKMLESSNKNVTEVMYDVGYNDTKAFRTIFKKITGMSPVDYRHKYNKEAAYA</sequence>
<organism evidence="4 5">
    <name type="scientific">Chitinophaga japonensis</name>
    <name type="common">Flexibacter japonensis</name>
    <dbReference type="NCBI Taxonomy" id="104662"/>
    <lineage>
        <taxon>Bacteria</taxon>
        <taxon>Pseudomonadati</taxon>
        <taxon>Bacteroidota</taxon>
        <taxon>Chitinophagia</taxon>
        <taxon>Chitinophagales</taxon>
        <taxon>Chitinophagaceae</taxon>
        <taxon>Chitinophaga</taxon>
    </lineage>
</organism>
<evidence type="ECO:0000313" key="4">
    <source>
        <dbReference type="EMBL" id="TWI90980.1"/>
    </source>
</evidence>